<name>A0AAN7Z4A9_9PEZI</name>
<keyword evidence="2" id="KW-1185">Reference proteome</keyword>
<evidence type="ECO:0000313" key="2">
    <source>
        <dbReference type="Proteomes" id="UP001305414"/>
    </source>
</evidence>
<dbReference type="AlphaFoldDB" id="A0AAN7Z4A9"/>
<proteinExistence type="predicted"/>
<organism evidence="1 2">
    <name type="scientific">Xylaria bambusicola</name>
    <dbReference type="NCBI Taxonomy" id="326684"/>
    <lineage>
        <taxon>Eukaryota</taxon>
        <taxon>Fungi</taxon>
        <taxon>Dikarya</taxon>
        <taxon>Ascomycota</taxon>
        <taxon>Pezizomycotina</taxon>
        <taxon>Sordariomycetes</taxon>
        <taxon>Xylariomycetidae</taxon>
        <taxon>Xylariales</taxon>
        <taxon>Xylariaceae</taxon>
        <taxon>Xylaria</taxon>
    </lineage>
</organism>
<evidence type="ECO:0000313" key="1">
    <source>
        <dbReference type="EMBL" id="KAK5629207.1"/>
    </source>
</evidence>
<gene>
    <name evidence="1" type="ORF">RRF57_004922</name>
</gene>
<reference evidence="1 2" key="1">
    <citation type="submission" date="2023-10" db="EMBL/GenBank/DDBJ databases">
        <title>Draft genome sequence of Xylaria bambusicola isolate GMP-LS, the root and basal stem rot pathogen of sugarcane in Indonesia.</title>
        <authorList>
            <person name="Selvaraj P."/>
            <person name="Muralishankar V."/>
            <person name="Muruganantham S."/>
            <person name="Sp S."/>
            <person name="Haryani S."/>
            <person name="Lau K.J.X."/>
            <person name="Naqvi N.I."/>
        </authorList>
    </citation>
    <scope>NUCLEOTIDE SEQUENCE [LARGE SCALE GENOMIC DNA]</scope>
    <source>
        <strain evidence="1">GMP-LS</strain>
    </source>
</reference>
<comment type="caution">
    <text evidence="1">The sequence shown here is derived from an EMBL/GenBank/DDBJ whole genome shotgun (WGS) entry which is preliminary data.</text>
</comment>
<protein>
    <submittedName>
        <fullName evidence="1">Uncharacterized protein</fullName>
    </submittedName>
</protein>
<accession>A0AAN7Z4A9</accession>
<dbReference type="Proteomes" id="UP001305414">
    <property type="component" value="Unassembled WGS sequence"/>
</dbReference>
<sequence length="111" mass="12130">MLVGINGNDREGGEGVADVLRIVLEVRQWGRRRQGPNVVTGDVVAIMAQWQIGVKPENGTREGPRNISQLNNLRLGRVAVATIPFIPVCVASHSANDIYSQVEYGTAGRWH</sequence>
<dbReference type="EMBL" id="JAWHQM010000011">
    <property type="protein sequence ID" value="KAK5629207.1"/>
    <property type="molecule type" value="Genomic_DNA"/>
</dbReference>